<proteinExistence type="predicted"/>
<evidence type="ECO:0008006" key="3">
    <source>
        <dbReference type="Google" id="ProtNLM"/>
    </source>
</evidence>
<gene>
    <name evidence="1" type="ORF">GCM10010251_07070</name>
</gene>
<evidence type="ECO:0000313" key="1">
    <source>
        <dbReference type="EMBL" id="GGQ95211.1"/>
    </source>
</evidence>
<evidence type="ECO:0000313" key="2">
    <source>
        <dbReference type="Proteomes" id="UP000658320"/>
    </source>
</evidence>
<name>A0A918F2D7_9ACTN</name>
<keyword evidence="2" id="KW-1185">Reference proteome</keyword>
<organism evidence="1 2">
    <name type="scientific">Streptomyces aurantiogriseus</name>
    <dbReference type="NCBI Taxonomy" id="66870"/>
    <lineage>
        <taxon>Bacteria</taxon>
        <taxon>Bacillati</taxon>
        <taxon>Actinomycetota</taxon>
        <taxon>Actinomycetes</taxon>
        <taxon>Kitasatosporales</taxon>
        <taxon>Streptomycetaceae</taxon>
        <taxon>Streptomyces</taxon>
    </lineage>
</organism>
<dbReference type="Proteomes" id="UP000658320">
    <property type="component" value="Unassembled WGS sequence"/>
</dbReference>
<protein>
    <recommendedName>
        <fullName evidence="3">DhaL domain-containing protein</fullName>
    </recommendedName>
</protein>
<sequence>MAGALTDLVGGHLPVAAMDTAKDSLGGGLAVAQQVAKRPQGGAQQAQALVDAVMLEAGEAVATMLTSCRRPEPRGAPPLTGCWGDRETSMPVATPRFSPGLIVDVSPDCTAWELTVGYKVIRL</sequence>
<accession>A0A918F2D7</accession>
<reference evidence="1" key="2">
    <citation type="submission" date="2020-09" db="EMBL/GenBank/DDBJ databases">
        <authorList>
            <person name="Sun Q."/>
            <person name="Ohkuma M."/>
        </authorList>
    </citation>
    <scope>NUCLEOTIDE SEQUENCE</scope>
    <source>
        <strain evidence="1">JCM 4346</strain>
    </source>
</reference>
<reference evidence="1" key="1">
    <citation type="journal article" date="2014" name="Int. J. Syst. Evol. Microbiol.">
        <title>Complete genome sequence of Corynebacterium casei LMG S-19264T (=DSM 44701T), isolated from a smear-ripened cheese.</title>
        <authorList>
            <consortium name="US DOE Joint Genome Institute (JGI-PGF)"/>
            <person name="Walter F."/>
            <person name="Albersmeier A."/>
            <person name="Kalinowski J."/>
            <person name="Ruckert C."/>
        </authorList>
    </citation>
    <scope>NUCLEOTIDE SEQUENCE</scope>
    <source>
        <strain evidence="1">JCM 4346</strain>
    </source>
</reference>
<comment type="caution">
    <text evidence="1">The sequence shown here is derived from an EMBL/GenBank/DDBJ whole genome shotgun (WGS) entry which is preliminary data.</text>
</comment>
<dbReference type="EMBL" id="BMSX01000002">
    <property type="protein sequence ID" value="GGQ95211.1"/>
    <property type="molecule type" value="Genomic_DNA"/>
</dbReference>
<dbReference type="AlphaFoldDB" id="A0A918F2D7"/>